<proteinExistence type="inferred from homology"/>
<dbReference type="Pfam" id="PF03914">
    <property type="entry name" value="CBF"/>
    <property type="match status" value="1"/>
</dbReference>
<feature type="compositionally biased region" description="Basic residues" evidence="2">
    <location>
        <begin position="351"/>
        <end position="373"/>
    </location>
</feature>
<feature type="compositionally biased region" description="Acidic residues" evidence="2">
    <location>
        <begin position="277"/>
        <end position="291"/>
    </location>
</feature>
<dbReference type="EMBL" id="MRZV01002097">
    <property type="protein sequence ID" value="PIK34701.1"/>
    <property type="molecule type" value="Genomic_DNA"/>
</dbReference>
<name>A0A2G8JG28_STIJA</name>
<dbReference type="InterPro" id="IPR040155">
    <property type="entry name" value="CEBPZ/Mak21-like"/>
</dbReference>
<dbReference type="Proteomes" id="UP000230750">
    <property type="component" value="Unassembled WGS sequence"/>
</dbReference>
<dbReference type="STRING" id="307972.A0A2G8JG28"/>
<evidence type="ECO:0000256" key="2">
    <source>
        <dbReference type="SAM" id="MobiDB-lite"/>
    </source>
</evidence>
<feature type="domain" description="CCAAT-binding factor" evidence="3">
    <location>
        <begin position="5"/>
        <end position="44"/>
    </location>
</feature>
<evidence type="ECO:0000313" key="5">
    <source>
        <dbReference type="Proteomes" id="UP000230750"/>
    </source>
</evidence>
<dbReference type="GO" id="GO:0005634">
    <property type="term" value="C:nucleus"/>
    <property type="evidence" value="ECO:0007669"/>
    <property type="project" value="UniProtKB-ARBA"/>
</dbReference>
<reference evidence="4 5" key="1">
    <citation type="journal article" date="2017" name="PLoS Biol.">
        <title>The sea cucumber genome provides insights into morphological evolution and visceral regeneration.</title>
        <authorList>
            <person name="Zhang X."/>
            <person name="Sun L."/>
            <person name="Yuan J."/>
            <person name="Sun Y."/>
            <person name="Gao Y."/>
            <person name="Zhang L."/>
            <person name="Li S."/>
            <person name="Dai H."/>
            <person name="Hamel J.F."/>
            <person name="Liu C."/>
            <person name="Yu Y."/>
            <person name="Liu S."/>
            <person name="Lin W."/>
            <person name="Guo K."/>
            <person name="Jin S."/>
            <person name="Xu P."/>
            <person name="Storey K.B."/>
            <person name="Huan P."/>
            <person name="Zhang T."/>
            <person name="Zhou Y."/>
            <person name="Zhang J."/>
            <person name="Lin C."/>
            <person name="Li X."/>
            <person name="Xing L."/>
            <person name="Huo D."/>
            <person name="Sun M."/>
            <person name="Wang L."/>
            <person name="Mercier A."/>
            <person name="Li F."/>
            <person name="Yang H."/>
            <person name="Xiang J."/>
        </authorList>
    </citation>
    <scope>NUCLEOTIDE SEQUENCE [LARGE SCALE GENOMIC DNA]</scope>
    <source>
        <strain evidence="4">Shaxun</strain>
        <tissue evidence="4">Muscle</tissue>
    </source>
</reference>
<feature type="compositionally biased region" description="Basic and acidic residues" evidence="2">
    <location>
        <begin position="136"/>
        <end position="146"/>
    </location>
</feature>
<sequence>MLRGKSKVYDAFARNPVFSGSEKAIPWELMKLAGHFHPSVSQFAEKILTGKTIMYDGNPLDDFTIMKFLNRFVYKNPKSRSETAAAPFEKKAAVSIDQAPVNSSKLLTLPQDSIPMDVQFFHKYFSEKKELAEKKKEQARERRLEEGEVGSDDDSGASSVADEEFEEFMEEELDNLMEEVDSDDAAETSVQREQRRRREQQMGVLQMKRAKMTLSSQRMTLTQSDVDEGGDREKGTFAVVKGNNEDEPEFDEEALQSRMMKTKVETRKRRTEKTEKEDETTTVGEDPELQDNADKFSSLIDENVSAKFDHMTMEALSNKDNANRKQLKWEMDRHKWIKGRDTKSIIAAKKSGNKRHRWFSKKGKGGKPKGNKK</sequence>
<dbReference type="OrthoDB" id="28947at2759"/>
<evidence type="ECO:0000259" key="3">
    <source>
        <dbReference type="Pfam" id="PF03914"/>
    </source>
</evidence>
<accession>A0A2G8JG28</accession>
<gene>
    <name evidence="4" type="ORF">BSL78_28473</name>
</gene>
<feature type="compositionally biased region" description="Polar residues" evidence="2">
    <location>
        <begin position="213"/>
        <end position="224"/>
    </location>
</feature>
<dbReference type="AlphaFoldDB" id="A0A2G8JG28"/>
<feature type="region of interest" description="Disordered" evidence="2">
    <location>
        <begin position="348"/>
        <end position="373"/>
    </location>
</feature>
<evidence type="ECO:0000313" key="4">
    <source>
        <dbReference type="EMBL" id="PIK34701.1"/>
    </source>
</evidence>
<keyword evidence="5" id="KW-1185">Reference proteome</keyword>
<dbReference type="InterPro" id="IPR005612">
    <property type="entry name" value="CCAAT-binding_factor"/>
</dbReference>
<protein>
    <submittedName>
        <fullName evidence="4">Putative CCAAT/enhancer-binding protein zeta</fullName>
    </submittedName>
</protein>
<organism evidence="4 5">
    <name type="scientific">Stichopus japonicus</name>
    <name type="common">Sea cucumber</name>
    <dbReference type="NCBI Taxonomy" id="307972"/>
    <lineage>
        <taxon>Eukaryota</taxon>
        <taxon>Metazoa</taxon>
        <taxon>Echinodermata</taxon>
        <taxon>Eleutherozoa</taxon>
        <taxon>Echinozoa</taxon>
        <taxon>Holothuroidea</taxon>
        <taxon>Aspidochirotacea</taxon>
        <taxon>Aspidochirotida</taxon>
        <taxon>Stichopodidae</taxon>
        <taxon>Apostichopus</taxon>
    </lineage>
</organism>
<feature type="region of interest" description="Disordered" evidence="2">
    <location>
        <begin position="136"/>
        <end position="295"/>
    </location>
</feature>
<feature type="compositionally biased region" description="Acidic residues" evidence="2">
    <location>
        <begin position="147"/>
        <end position="186"/>
    </location>
</feature>
<comment type="similarity">
    <text evidence="1">Belongs to the CBF/MAK21 family.</text>
</comment>
<dbReference type="PANTHER" id="PTHR12048:SF0">
    <property type="entry name" value="CCAAT_ENHANCER-BINDING PROTEIN ZETA"/>
    <property type="match status" value="1"/>
</dbReference>
<comment type="caution">
    <text evidence="4">The sequence shown here is derived from an EMBL/GenBank/DDBJ whole genome shotgun (WGS) entry which is preliminary data.</text>
</comment>
<dbReference type="PANTHER" id="PTHR12048">
    <property type="entry name" value="CCAAT-BINDING FACTOR-RELATED"/>
    <property type="match status" value="1"/>
</dbReference>
<evidence type="ECO:0000256" key="1">
    <source>
        <dbReference type="ARBA" id="ARBA00007797"/>
    </source>
</evidence>
<feature type="compositionally biased region" description="Acidic residues" evidence="2">
    <location>
        <begin position="245"/>
        <end position="254"/>
    </location>
</feature>